<dbReference type="GO" id="GO:0004519">
    <property type="term" value="F:endonuclease activity"/>
    <property type="evidence" value="ECO:0007669"/>
    <property type="project" value="UniProtKB-KW"/>
</dbReference>
<dbReference type="PANTHER" id="PTHR36558:SF1">
    <property type="entry name" value="RESTRICTION ENDONUCLEASE DOMAIN-CONTAINING PROTEIN-RELATED"/>
    <property type="match status" value="1"/>
</dbReference>
<name>A0A839H2K1_9GAMM</name>
<protein>
    <submittedName>
        <fullName evidence="2">Uma2 family endonuclease</fullName>
    </submittedName>
</protein>
<dbReference type="RefSeq" id="WP_182581813.1">
    <property type="nucleotide sequence ID" value="NZ_JABVCQ010000001.1"/>
</dbReference>
<dbReference type="CDD" id="cd06260">
    <property type="entry name" value="DUF820-like"/>
    <property type="match status" value="1"/>
</dbReference>
<comment type="caution">
    <text evidence="2">The sequence shown here is derived from an EMBL/GenBank/DDBJ whole genome shotgun (WGS) entry which is preliminary data.</text>
</comment>
<proteinExistence type="predicted"/>
<dbReference type="InterPro" id="IPR011335">
    <property type="entry name" value="Restrct_endonuc-II-like"/>
</dbReference>
<evidence type="ECO:0000259" key="1">
    <source>
        <dbReference type="Pfam" id="PF05685"/>
    </source>
</evidence>
<dbReference type="PANTHER" id="PTHR36558">
    <property type="entry name" value="GLR1098 PROTEIN"/>
    <property type="match status" value="1"/>
</dbReference>
<dbReference type="Pfam" id="PF05685">
    <property type="entry name" value="Uma2"/>
    <property type="match status" value="1"/>
</dbReference>
<dbReference type="InterPro" id="IPR008538">
    <property type="entry name" value="Uma2"/>
</dbReference>
<keyword evidence="2" id="KW-0540">Nuclease</keyword>
<reference evidence="2 3" key="1">
    <citation type="journal article" date="2020" name="Arch. Microbiol.">
        <title>The genome sequence of the giant phototrophic gammaproteobacterium Thiospirillum jenense gives insight into its physiological properties and phylogenetic relationships.</title>
        <authorList>
            <person name="Imhoff J.F."/>
            <person name="Meyer T.E."/>
            <person name="Kyndt J.A."/>
        </authorList>
    </citation>
    <scope>NUCLEOTIDE SEQUENCE [LARGE SCALE GENOMIC DNA]</scope>
    <source>
        <strain evidence="2 3">DSM 216</strain>
    </source>
</reference>
<organism evidence="2 3">
    <name type="scientific">Thiospirillum jenense</name>
    <dbReference type="NCBI Taxonomy" id="1653858"/>
    <lineage>
        <taxon>Bacteria</taxon>
        <taxon>Pseudomonadati</taxon>
        <taxon>Pseudomonadota</taxon>
        <taxon>Gammaproteobacteria</taxon>
        <taxon>Chromatiales</taxon>
        <taxon>Chromatiaceae</taxon>
        <taxon>Thiospirillum</taxon>
    </lineage>
</organism>
<dbReference type="Gene3D" id="3.90.1570.10">
    <property type="entry name" value="tt1808, chain A"/>
    <property type="match status" value="1"/>
</dbReference>
<evidence type="ECO:0000313" key="2">
    <source>
        <dbReference type="EMBL" id="MBB1124713.1"/>
    </source>
</evidence>
<sequence length="191" mass="21625">MPATATTALLSIDEYLDGEQYSAIRHEYLAGQVYAMAGASEQHNRLAGNVFFHLRAATRGTACGVFINDMKVRIAAHDSFYYPDVLLTCAADDSEPFYKTAPCFIAEVLSPSTELIDRREKLLAYRTLPSLRYYLLIAQNQRLVELYRRDDAGDWYYQVYPETGELELNCPPVQLRITLAEMYEDVAMAAV</sequence>
<dbReference type="EMBL" id="JABVCQ010000001">
    <property type="protein sequence ID" value="MBB1124713.1"/>
    <property type="molecule type" value="Genomic_DNA"/>
</dbReference>
<dbReference type="SUPFAM" id="SSF52980">
    <property type="entry name" value="Restriction endonuclease-like"/>
    <property type="match status" value="1"/>
</dbReference>
<keyword evidence="2" id="KW-0255">Endonuclease</keyword>
<dbReference type="InterPro" id="IPR012296">
    <property type="entry name" value="Nuclease_put_TT1808"/>
</dbReference>
<keyword evidence="3" id="KW-1185">Reference proteome</keyword>
<dbReference type="Proteomes" id="UP000548632">
    <property type="component" value="Unassembled WGS sequence"/>
</dbReference>
<gene>
    <name evidence="2" type="ORF">HUK38_00520</name>
</gene>
<feature type="domain" description="Putative restriction endonuclease" evidence="1">
    <location>
        <begin position="13"/>
        <end position="178"/>
    </location>
</feature>
<keyword evidence="2" id="KW-0378">Hydrolase</keyword>
<evidence type="ECO:0000313" key="3">
    <source>
        <dbReference type="Proteomes" id="UP000548632"/>
    </source>
</evidence>
<accession>A0A839H2K1</accession>
<dbReference type="AlphaFoldDB" id="A0A839H2K1"/>